<feature type="domain" description="Glycosyl transferase family 1" evidence="1">
    <location>
        <begin position="175"/>
        <end position="339"/>
    </location>
</feature>
<keyword evidence="3" id="KW-1185">Reference proteome</keyword>
<name>A0A449BC15_HAPAX</name>
<dbReference type="Pfam" id="PF00534">
    <property type="entry name" value="Glycos_transf_1"/>
    <property type="match status" value="1"/>
</dbReference>
<reference evidence="2 3" key="1">
    <citation type="submission" date="2019-01" db="EMBL/GenBank/DDBJ databases">
        <authorList>
            <consortium name="Pathogen Informatics"/>
        </authorList>
    </citation>
    <scope>NUCLEOTIDE SEQUENCE [LARGE SCALE GENOMIC DNA]</scope>
    <source>
        <strain evidence="2 3">NCTC10138</strain>
    </source>
</reference>
<evidence type="ECO:0000313" key="2">
    <source>
        <dbReference type="EMBL" id="VEU79987.1"/>
    </source>
</evidence>
<organism evidence="2 3">
    <name type="scientific">Haploplasma axanthum</name>
    <name type="common">Acholeplasma axanthum</name>
    <dbReference type="NCBI Taxonomy" id="29552"/>
    <lineage>
        <taxon>Bacteria</taxon>
        <taxon>Bacillati</taxon>
        <taxon>Mycoplasmatota</taxon>
        <taxon>Mollicutes</taxon>
        <taxon>Acholeplasmatales</taxon>
        <taxon>Acholeplasmataceae</taxon>
        <taxon>Haploplasma</taxon>
    </lineage>
</organism>
<dbReference type="InterPro" id="IPR001296">
    <property type="entry name" value="Glyco_trans_1"/>
</dbReference>
<sequence>MKIVFISNFMNHHQLPLCLELKKNSSSFTFFQTDEFVPNERIKMGYDDYLTKYDFVKVIKKSEYSLIIKEIDEADILIVGGTNIDKKLLKERIKNKKIIYRYSERVFKHSNIKTPIKNILKKIYYKFKLTRESNSNSFLLCSSAYTALDYNKMGLYKKKYLKWGYFPYVDDSGITKSFDNQIKFLWVGRFISWKRPLMAIKAIENLVKNGFNVSLCLIGNGDLVEECKEYTIKNNLQNFISFVGNIHHSEVLEYYKEANAFLFTSDFNEGWGAVLNEAMGMGCIPIASHAAGSTRFLIDNGKNGYIFNSDSKEDLNNKLFQFLEKENKDKLIMSKEARNTILKNWNYREAANRLLDFSAEKNIYENGPISRAELIKEKI</sequence>
<proteinExistence type="predicted"/>
<keyword evidence="2" id="KW-0808">Transferase</keyword>
<evidence type="ECO:0000313" key="3">
    <source>
        <dbReference type="Proteomes" id="UP000289841"/>
    </source>
</evidence>
<dbReference type="AlphaFoldDB" id="A0A449BC15"/>
<dbReference type="EC" id="2.4.-.-" evidence="2"/>
<dbReference type="EMBL" id="LR215048">
    <property type="protein sequence ID" value="VEU79987.1"/>
    <property type="molecule type" value="Genomic_DNA"/>
</dbReference>
<dbReference type="KEGG" id="aaxa:NCTC10138_00340"/>
<gene>
    <name evidence="2" type="primary">cotSA</name>
    <name evidence="2" type="ORF">NCTC10138_00340</name>
</gene>
<accession>A0A449BC15</accession>
<dbReference type="CDD" id="cd03801">
    <property type="entry name" value="GT4_PimA-like"/>
    <property type="match status" value="1"/>
</dbReference>
<dbReference type="GO" id="GO:0016757">
    <property type="term" value="F:glycosyltransferase activity"/>
    <property type="evidence" value="ECO:0007669"/>
    <property type="project" value="UniProtKB-KW"/>
</dbReference>
<keyword evidence="2" id="KW-0167">Capsid protein</keyword>
<dbReference type="SUPFAM" id="SSF53756">
    <property type="entry name" value="UDP-Glycosyltransferase/glycogen phosphorylase"/>
    <property type="match status" value="1"/>
</dbReference>
<evidence type="ECO:0000259" key="1">
    <source>
        <dbReference type="Pfam" id="PF00534"/>
    </source>
</evidence>
<keyword evidence="2" id="KW-0946">Virion</keyword>
<protein>
    <submittedName>
        <fullName evidence="2">Spore coat protein SA</fullName>
        <ecNumber evidence="2">2.4.-.-</ecNumber>
    </submittedName>
</protein>
<dbReference type="PANTHER" id="PTHR12526">
    <property type="entry name" value="GLYCOSYLTRANSFERASE"/>
    <property type="match status" value="1"/>
</dbReference>
<dbReference type="Proteomes" id="UP000289841">
    <property type="component" value="Chromosome"/>
</dbReference>
<dbReference type="Gene3D" id="3.40.50.2000">
    <property type="entry name" value="Glycogen Phosphorylase B"/>
    <property type="match status" value="2"/>
</dbReference>
<dbReference type="STRING" id="1278311.GCA_000428705_00418"/>
<keyword evidence="2" id="KW-0328">Glycosyltransferase</keyword>
<dbReference type="RefSeq" id="WP_026390104.1">
    <property type="nucleotide sequence ID" value="NZ_LR215048.1"/>
</dbReference>